<dbReference type="OrthoDB" id="9762614at2"/>
<reference evidence="2 3" key="1">
    <citation type="submission" date="2013-08" db="EMBL/GenBank/DDBJ databases">
        <authorList>
            <person name="Weinstock G."/>
            <person name="Sodergren E."/>
            <person name="Wylie T."/>
            <person name="Fulton L."/>
            <person name="Fulton R."/>
            <person name="Fronick C."/>
            <person name="O'Laughlin M."/>
            <person name="Godfrey J."/>
            <person name="Miner T."/>
            <person name="Herter B."/>
            <person name="Appelbaum E."/>
            <person name="Cordes M."/>
            <person name="Lek S."/>
            <person name="Wollam A."/>
            <person name="Pepin K.H."/>
            <person name="Palsikar V.B."/>
            <person name="Mitreva M."/>
            <person name="Wilson R.K."/>
        </authorList>
    </citation>
    <scope>NUCLEOTIDE SEQUENCE [LARGE SCALE GENOMIC DNA]</scope>
    <source>
        <strain evidence="2 3">ATCC 14665</strain>
    </source>
</reference>
<dbReference type="HOGENOM" id="CLU_111881_0_0_11"/>
<dbReference type="CDD" id="cd02955">
    <property type="entry name" value="SSP411"/>
    <property type="match status" value="1"/>
</dbReference>
<evidence type="ECO:0000259" key="1">
    <source>
        <dbReference type="Pfam" id="PF03190"/>
    </source>
</evidence>
<accession>U2T338</accession>
<dbReference type="Gene3D" id="3.40.30.10">
    <property type="entry name" value="Glutaredoxin"/>
    <property type="match status" value="1"/>
</dbReference>
<dbReference type="PANTHER" id="PTHR42899:SF1">
    <property type="entry name" value="SPERMATOGENESIS-ASSOCIATED PROTEIN 20"/>
    <property type="match status" value="1"/>
</dbReference>
<dbReference type="InterPro" id="IPR004879">
    <property type="entry name" value="Ssp411-like_TRX"/>
</dbReference>
<dbReference type="Proteomes" id="UP000016605">
    <property type="component" value="Unassembled WGS sequence"/>
</dbReference>
<feature type="domain" description="Spermatogenesis-associated protein 20-like TRX" evidence="1">
    <location>
        <begin position="3"/>
        <end position="163"/>
    </location>
</feature>
<dbReference type="RefSeq" id="WP_021765492.1">
    <property type="nucleotide sequence ID" value="NZ_KI272743.1"/>
</dbReference>
<dbReference type="InterPro" id="IPR024705">
    <property type="entry name" value="Ssp411"/>
</dbReference>
<organism evidence="2 3">
    <name type="scientific">Leifsonia aquatica ATCC 14665</name>
    <dbReference type="NCBI Taxonomy" id="1358026"/>
    <lineage>
        <taxon>Bacteria</taxon>
        <taxon>Bacillati</taxon>
        <taxon>Actinomycetota</taxon>
        <taxon>Actinomycetes</taxon>
        <taxon>Micrococcales</taxon>
        <taxon>Microbacteriaceae</taxon>
        <taxon>Leifsonia</taxon>
    </lineage>
</organism>
<dbReference type="Pfam" id="PF03190">
    <property type="entry name" value="Thioredox_DsbH"/>
    <property type="match status" value="1"/>
</dbReference>
<evidence type="ECO:0000313" key="3">
    <source>
        <dbReference type="Proteomes" id="UP000016605"/>
    </source>
</evidence>
<dbReference type="PANTHER" id="PTHR42899">
    <property type="entry name" value="SPERMATOGENESIS-ASSOCIATED PROTEIN 20"/>
    <property type="match status" value="1"/>
</dbReference>
<comment type="caution">
    <text evidence="2">The sequence shown here is derived from an EMBL/GenBank/DDBJ whole genome shotgun (WGS) entry which is preliminary data.</text>
</comment>
<dbReference type="InterPro" id="IPR036249">
    <property type="entry name" value="Thioredoxin-like_sf"/>
</dbReference>
<sequence length="167" mass="18366">MANRLQDAISPYLRAHADNPVDWWPWGAEAFAEARRRDVPVMISIGYATCLWCHVMARESFSDPALAAELDARFVPIKVDREEHPEVDAAYLSAASAFTDNLGWPLTVFATPDGRAFFAGTYFPPIPVGGRASFRQVLDAVADAWEQRREQVETDAGRVVAALAAAS</sequence>
<dbReference type="EMBL" id="AWVQ01000811">
    <property type="protein sequence ID" value="ERK69152.1"/>
    <property type="molecule type" value="Genomic_DNA"/>
</dbReference>
<protein>
    <recommendedName>
        <fullName evidence="1">Spermatogenesis-associated protein 20-like TRX domain-containing protein</fullName>
    </recommendedName>
</protein>
<dbReference type="AlphaFoldDB" id="U2T338"/>
<name>U2T338_LEIAQ</name>
<gene>
    <name evidence="2" type="ORF">N136_04533</name>
</gene>
<dbReference type="SUPFAM" id="SSF52833">
    <property type="entry name" value="Thioredoxin-like"/>
    <property type="match status" value="1"/>
</dbReference>
<evidence type="ECO:0000313" key="2">
    <source>
        <dbReference type="EMBL" id="ERK69152.1"/>
    </source>
</evidence>
<feature type="non-terminal residue" evidence="2">
    <location>
        <position position="167"/>
    </location>
</feature>
<proteinExistence type="predicted"/>